<dbReference type="EMBL" id="BAAALV010000005">
    <property type="protein sequence ID" value="GAA1918590.1"/>
    <property type="molecule type" value="Genomic_DNA"/>
</dbReference>
<dbReference type="Gene3D" id="3.40.50.11890">
    <property type="match status" value="1"/>
</dbReference>
<dbReference type="Pfam" id="PF06050">
    <property type="entry name" value="HGD-D"/>
    <property type="match status" value="1"/>
</dbReference>
<protein>
    <recommendedName>
        <fullName evidence="3">Benzoyl-CoA reductase/2-hydroxyglutaryl-CoA dehydratase subunit, BcrC/BadD/HgdB</fullName>
    </recommendedName>
</protein>
<evidence type="ECO:0000313" key="2">
    <source>
        <dbReference type="Proteomes" id="UP001500784"/>
    </source>
</evidence>
<dbReference type="RefSeq" id="WP_152229025.1">
    <property type="nucleotide sequence ID" value="NZ_BAAALV010000005.1"/>
</dbReference>
<organism evidence="1 2">
    <name type="scientific">Arthrobacter gandavensis</name>
    <dbReference type="NCBI Taxonomy" id="169960"/>
    <lineage>
        <taxon>Bacteria</taxon>
        <taxon>Bacillati</taxon>
        <taxon>Actinomycetota</taxon>
        <taxon>Actinomycetes</taxon>
        <taxon>Micrococcales</taxon>
        <taxon>Micrococcaceae</taxon>
        <taxon>Arthrobacter</taxon>
    </lineage>
</organism>
<keyword evidence="2" id="KW-1185">Reference proteome</keyword>
<gene>
    <name evidence="1" type="ORF">GCM10009688_24540</name>
</gene>
<evidence type="ECO:0008006" key="3">
    <source>
        <dbReference type="Google" id="ProtNLM"/>
    </source>
</evidence>
<sequence>MTSPGPAGPAPRIGIIGADAPRQILLAAGATPVRLFGAWSGDVSREAAELLGAADAVAARVLDDVLSGFHDDLVGLVVCNDSAANLRVYYVLRLLAERGRIPYPVQLLDTPRGGGPHRNLFVARQYERLAGFVSGCTGQVLDAETLAAAAAREKSLGKALGQVRDLRVKGALAGSGALRCYAAAAQLTPEQALAAIEAIQQAEAPGTVLRVFLTGSSHPDTTVYEALEQAGLVVTGEDHDAGDAAWIGQTVDAASPGEAFRALAELHAQRPPSASRSLTSERTEHLLTEVRRTGAAGVVALVRDLDDGPVWDLPAQREALAASGTWLAGVVHVPADGAAAAAADLIASVQLSGEIAS</sequence>
<proteinExistence type="predicted"/>
<comment type="caution">
    <text evidence="1">The sequence shown here is derived from an EMBL/GenBank/DDBJ whole genome shotgun (WGS) entry which is preliminary data.</text>
</comment>
<dbReference type="InterPro" id="IPR010327">
    <property type="entry name" value="FldB/FldC_alpha/beta"/>
</dbReference>
<accession>A0ABP5AQS1</accession>
<dbReference type="Gene3D" id="3.40.50.11900">
    <property type="match status" value="1"/>
</dbReference>
<dbReference type="Proteomes" id="UP001500784">
    <property type="component" value="Unassembled WGS sequence"/>
</dbReference>
<reference evidence="2" key="1">
    <citation type="journal article" date="2019" name="Int. J. Syst. Evol. Microbiol.">
        <title>The Global Catalogue of Microorganisms (GCM) 10K type strain sequencing project: providing services to taxonomists for standard genome sequencing and annotation.</title>
        <authorList>
            <consortium name="The Broad Institute Genomics Platform"/>
            <consortium name="The Broad Institute Genome Sequencing Center for Infectious Disease"/>
            <person name="Wu L."/>
            <person name="Ma J."/>
        </authorList>
    </citation>
    <scope>NUCLEOTIDE SEQUENCE [LARGE SCALE GENOMIC DNA]</scope>
    <source>
        <strain evidence="2">JCM 13316</strain>
    </source>
</reference>
<name>A0ABP5AQS1_9MICC</name>
<evidence type="ECO:0000313" key="1">
    <source>
        <dbReference type="EMBL" id="GAA1918590.1"/>
    </source>
</evidence>